<keyword evidence="1 2" id="KW-0238">DNA-binding</keyword>
<evidence type="ECO:0000256" key="2">
    <source>
        <dbReference type="PROSITE-ProRule" id="PRU00335"/>
    </source>
</evidence>
<dbReference type="InterPro" id="IPR036271">
    <property type="entry name" value="Tet_transcr_reg_TetR-rel_C_sf"/>
</dbReference>
<dbReference type="InterPro" id="IPR001647">
    <property type="entry name" value="HTH_TetR"/>
</dbReference>
<evidence type="ECO:0000313" key="5">
    <source>
        <dbReference type="Proteomes" id="UP000548476"/>
    </source>
</evidence>
<organism evidence="4 5">
    <name type="scientific">Phytomonospora endophytica</name>
    <dbReference type="NCBI Taxonomy" id="714109"/>
    <lineage>
        <taxon>Bacteria</taxon>
        <taxon>Bacillati</taxon>
        <taxon>Actinomycetota</taxon>
        <taxon>Actinomycetes</taxon>
        <taxon>Micromonosporales</taxon>
        <taxon>Micromonosporaceae</taxon>
        <taxon>Phytomonospora</taxon>
    </lineage>
</organism>
<reference evidence="4 5" key="1">
    <citation type="submission" date="2020-08" db="EMBL/GenBank/DDBJ databases">
        <title>Genomic Encyclopedia of Type Strains, Phase IV (KMG-IV): sequencing the most valuable type-strain genomes for metagenomic binning, comparative biology and taxonomic classification.</title>
        <authorList>
            <person name="Goeker M."/>
        </authorList>
    </citation>
    <scope>NUCLEOTIDE SEQUENCE [LARGE SCALE GENOMIC DNA]</scope>
    <source>
        <strain evidence="4 5">YIM 65646</strain>
    </source>
</reference>
<comment type="caution">
    <text evidence="4">The sequence shown here is derived from an EMBL/GenBank/DDBJ whole genome shotgun (WGS) entry which is preliminary data.</text>
</comment>
<dbReference type="SUPFAM" id="SSF48498">
    <property type="entry name" value="Tetracyclin repressor-like, C-terminal domain"/>
    <property type="match status" value="1"/>
</dbReference>
<name>A0A841FF78_9ACTN</name>
<evidence type="ECO:0000256" key="1">
    <source>
        <dbReference type="ARBA" id="ARBA00023125"/>
    </source>
</evidence>
<dbReference type="PROSITE" id="PS50977">
    <property type="entry name" value="HTH_TETR_2"/>
    <property type="match status" value="1"/>
</dbReference>
<gene>
    <name evidence="4" type="ORF">HNR73_002780</name>
</gene>
<feature type="DNA-binding region" description="H-T-H motif" evidence="2">
    <location>
        <begin position="3"/>
        <end position="22"/>
    </location>
</feature>
<dbReference type="InterPro" id="IPR009057">
    <property type="entry name" value="Homeodomain-like_sf"/>
</dbReference>
<evidence type="ECO:0000259" key="3">
    <source>
        <dbReference type="PROSITE" id="PS50977"/>
    </source>
</evidence>
<dbReference type="AlphaFoldDB" id="A0A841FF78"/>
<dbReference type="Pfam" id="PF21597">
    <property type="entry name" value="TetR_C_43"/>
    <property type="match status" value="1"/>
</dbReference>
<protein>
    <submittedName>
        <fullName evidence="4">AcrR family transcriptional regulator</fullName>
    </submittedName>
</protein>
<evidence type="ECO:0000313" key="4">
    <source>
        <dbReference type="EMBL" id="MBB6034926.1"/>
    </source>
</evidence>
<dbReference type="Gene3D" id="1.10.357.10">
    <property type="entry name" value="Tetracycline Repressor, domain 2"/>
    <property type="match status" value="1"/>
</dbReference>
<keyword evidence="5" id="KW-1185">Reference proteome</keyword>
<dbReference type="Proteomes" id="UP000548476">
    <property type="component" value="Unassembled WGS sequence"/>
</dbReference>
<sequence>MLQMRADARRAGIGNATVYRHFPARRDLHIDVYAEEVAALCARADDLDGLYSWLAGFIGHVAGKRDLAAALAAADGAPGSPEFAAWHDAITTVVTGLLDRAGEEVRAGVDPVDLLVMATGIALTGSGPERTARLVELLRHGTDRAK</sequence>
<dbReference type="SUPFAM" id="SSF46689">
    <property type="entry name" value="Homeodomain-like"/>
    <property type="match status" value="1"/>
</dbReference>
<dbReference type="GO" id="GO:0003677">
    <property type="term" value="F:DNA binding"/>
    <property type="evidence" value="ECO:0007669"/>
    <property type="project" value="UniProtKB-UniRule"/>
</dbReference>
<dbReference type="RefSeq" id="WP_184787775.1">
    <property type="nucleotide sequence ID" value="NZ_BONT01000090.1"/>
</dbReference>
<dbReference type="InterPro" id="IPR049445">
    <property type="entry name" value="TetR_SbtR-like_C"/>
</dbReference>
<feature type="domain" description="HTH tetR-type" evidence="3">
    <location>
        <begin position="1"/>
        <end position="40"/>
    </location>
</feature>
<accession>A0A841FF78</accession>
<dbReference type="EMBL" id="JACHGT010000005">
    <property type="protein sequence ID" value="MBB6034926.1"/>
    <property type="molecule type" value="Genomic_DNA"/>
</dbReference>
<proteinExistence type="predicted"/>